<dbReference type="EMBL" id="BAABHJ010000006">
    <property type="protein sequence ID" value="GAA4607473.1"/>
    <property type="molecule type" value="Genomic_DNA"/>
</dbReference>
<proteinExistence type="predicted"/>
<organism evidence="1 2">
    <name type="scientific">Actinoallomurus liliacearum</name>
    <dbReference type="NCBI Taxonomy" id="1080073"/>
    <lineage>
        <taxon>Bacteria</taxon>
        <taxon>Bacillati</taxon>
        <taxon>Actinomycetota</taxon>
        <taxon>Actinomycetes</taxon>
        <taxon>Streptosporangiales</taxon>
        <taxon>Thermomonosporaceae</taxon>
        <taxon>Actinoallomurus</taxon>
    </lineage>
</organism>
<protein>
    <submittedName>
        <fullName evidence="1">Uncharacterized protein</fullName>
    </submittedName>
</protein>
<name>A0ABP8TIP1_9ACTN</name>
<comment type="caution">
    <text evidence="1">The sequence shown here is derived from an EMBL/GenBank/DDBJ whole genome shotgun (WGS) entry which is preliminary data.</text>
</comment>
<accession>A0ABP8TIP1</accession>
<evidence type="ECO:0000313" key="1">
    <source>
        <dbReference type="EMBL" id="GAA4607473.1"/>
    </source>
</evidence>
<reference evidence="2" key="1">
    <citation type="journal article" date="2019" name="Int. J. Syst. Evol. Microbiol.">
        <title>The Global Catalogue of Microorganisms (GCM) 10K type strain sequencing project: providing services to taxonomists for standard genome sequencing and annotation.</title>
        <authorList>
            <consortium name="The Broad Institute Genomics Platform"/>
            <consortium name="The Broad Institute Genome Sequencing Center for Infectious Disease"/>
            <person name="Wu L."/>
            <person name="Ma J."/>
        </authorList>
    </citation>
    <scope>NUCLEOTIDE SEQUENCE [LARGE SCALE GENOMIC DNA]</scope>
    <source>
        <strain evidence="2">JCM 17938</strain>
    </source>
</reference>
<evidence type="ECO:0000313" key="2">
    <source>
        <dbReference type="Proteomes" id="UP001500212"/>
    </source>
</evidence>
<gene>
    <name evidence="1" type="ORF">GCM10023195_28410</name>
</gene>
<sequence length="61" mass="6082">MAAGGARRLVRSLAELVGQLTMNCDEFASLSGPGSPSEAALRLLGSATAPVAQRATATAPL</sequence>
<keyword evidence="2" id="KW-1185">Reference proteome</keyword>
<dbReference type="Proteomes" id="UP001500212">
    <property type="component" value="Unassembled WGS sequence"/>
</dbReference>